<comment type="caution">
    <text evidence="1">The sequence shown here is derived from an EMBL/GenBank/DDBJ whole genome shotgun (WGS) entry which is preliminary data.</text>
</comment>
<organism evidence="1 2">
    <name type="scientific">Citrus sinensis</name>
    <name type="common">Sweet orange</name>
    <name type="synonym">Citrus aurantium var. sinensis</name>
    <dbReference type="NCBI Taxonomy" id="2711"/>
    <lineage>
        <taxon>Eukaryota</taxon>
        <taxon>Viridiplantae</taxon>
        <taxon>Streptophyta</taxon>
        <taxon>Embryophyta</taxon>
        <taxon>Tracheophyta</taxon>
        <taxon>Spermatophyta</taxon>
        <taxon>Magnoliopsida</taxon>
        <taxon>eudicotyledons</taxon>
        <taxon>Gunneridae</taxon>
        <taxon>Pentapetalae</taxon>
        <taxon>rosids</taxon>
        <taxon>malvids</taxon>
        <taxon>Sapindales</taxon>
        <taxon>Rutaceae</taxon>
        <taxon>Aurantioideae</taxon>
        <taxon>Citrus</taxon>
    </lineage>
</organism>
<dbReference type="Proteomes" id="UP000829398">
    <property type="component" value="Chromosome 8"/>
</dbReference>
<protein>
    <submittedName>
        <fullName evidence="1">Uncharacterized protein</fullName>
    </submittedName>
</protein>
<accession>A0ACB8IV75</accession>
<gene>
    <name evidence="1" type="ORF">KPL71_024811</name>
</gene>
<evidence type="ECO:0000313" key="2">
    <source>
        <dbReference type="Proteomes" id="UP000829398"/>
    </source>
</evidence>
<dbReference type="EMBL" id="CM039177">
    <property type="protein sequence ID" value="KAH9700868.1"/>
    <property type="molecule type" value="Genomic_DNA"/>
</dbReference>
<evidence type="ECO:0000313" key="1">
    <source>
        <dbReference type="EMBL" id="KAH9700868.1"/>
    </source>
</evidence>
<name>A0ACB8IV75_CITSI</name>
<sequence>MEPDDLSFIEISGEDDSLLPLQHISNDGVSSLNNTYLACSPLQIPRSACAVNPSPLVSPIVGITGNWDAAKLDLSSNKDSVNNENASLNKPEVPKLNMEPQSMKRKKKGGYNLRKSLAWNKAFFTEEGVLDPTELSMISGNSSNSSGAMLSVIEEDGSESLAGNSENLFKESPANFLSEDGKSSGAFLPKNGSPARVSVASASVSKVVEKGTNSNCSEYMLLRASGRPANANTTKSTNKESKVSKVPARKLDTSVHSATAKNNIPVASNMKRNQISQPAVSVQKNVGSKAASNRVKSARSDARSGSTGRFIAVKSSVQQARRNVTNSSLEKHSSTKSQHPIINKTKNTLKIDTAPPLLTSANVLNNHDGASRKVQISLPSDGSMQYAQTQTAKPSGLRMPSPSLGFFNQSKASTSHVSLPRINQACNVLESNIPNFRKFDSLNTTHEKPISAPEKVPDMANGVTATDTRIPKSIKGSFIPTSLITVQKVELEVPFNSNTNGSLSKQRKFSLCYDIDQEALPNVGPSENENISQVVNNESKSNDNKLLFHRALSDQLKNDDDDDEKSVADIYPTNMELSGKELENPQFSSHLRATVQIEGIFKTKDMIDNQCVEEKACTSFVKNSAISSELQSEDVISDGIIATLKEQDDWLGSVHDVNEQSRKQDEEMVPCIKHVSTKAQKPCMNNGVSSKVIRSSEFHNCETTKTADGNPEVRLCSGGEAESSHGRRHPEDTVEAKDCVPGIDNICTKSEGSDVLDKMVVDDVTQNVNGANGSELTSSGALCLIPPATKDCGFHMAEIADCPHGDDTISGFIDAQLSHEIKLHGLTNSGESEIIGKDQSINMATTTIVEVSNVCLNTGDFIGCECDLQHFETQPSAMLQTGNGIRVNDRVAAIEVQSGYVINDPNKQKGVESKLNNCRSNSDLQPADGISFCQHTASTTNNDQLSAMHTVCRQSMEHNPSPTVSDKLLSEVDSSYHQRSTSTHNDQLSSMHMFCQQSVGGIPQASDKTLCKDGMPFEESRESYAGNVADISLDVKSCSGRGPESHHDEFQQEHVEQGNEEIGSFDNKMKKSLVEDEQMQVLEGSILADSCASKFNPVVADDVYEQSRVHSELHTLNSVAVRGSLDNHESCLNDKLIVNNCSSEEYEDNNDCGNLMDDILEQSDACANESNSFIICTEVAAAVRDDGIDEDEKADCPCGEDGDVQNTGNNLSKSDVLPEEASVSQNNGSSNCEIKNEFKSPILATEDSTMSSLGGVFQDTENILKSDVLSGDAENSISQKNGNPYRERLCELEDAIHPIEDLDGAESLGKTEIDEKQDNLVIKPPPHAAPFSDEWLAAFETAGEEILTMKGGAVQHSPPDKSLPEPGPWSPVKRKNNQGIGPFDCTKFTNCNINTPSNSA</sequence>
<proteinExistence type="predicted"/>
<keyword evidence="2" id="KW-1185">Reference proteome</keyword>
<reference evidence="2" key="1">
    <citation type="journal article" date="2023" name="Hortic. Res.">
        <title>A chromosome-level phased genome enabling allele-level studies in sweet orange: a case study on citrus Huanglongbing tolerance.</title>
        <authorList>
            <person name="Wu B."/>
            <person name="Yu Q."/>
            <person name="Deng Z."/>
            <person name="Duan Y."/>
            <person name="Luo F."/>
            <person name="Gmitter F. Jr."/>
        </authorList>
    </citation>
    <scope>NUCLEOTIDE SEQUENCE [LARGE SCALE GENOMIC DNA]</scope>
    <source>
        <strain evidence="2">cv. Valencia</strain>
    </source>
</reference>